<reference evidence="1" key="2">
    <citation type="submission" date="2020-08" db="EMBL/GenBank/DDBJ databases">
        <authorList>
            <person name="Chen M."/>
            <person name="Teng W."/>
            <person name="Zhao L."/>
            <person name="Hu C."/>
            <person name="Zhou Y."/>
            <person name="Han B."/>
            <person name="Song L."/>
            <person name="Shu W."/>
        </authorList>
    </citation>
    <scope>NUCLEOTIDE SEQUENCE</scope>
    <source>
        <strain evidence="1">FACHB-1375</strain>
    </source>
</reference>
<proteinExistence type="predicted"/>
<reference evidence="1" key="1">
    <citation type="journal article" date="2015" name="ISME J.">
        <title>Draft Genome Sequence of Streptomyces incarnatus NRRL8089, which Produces the Nucleoside Antibiotic Sinefungin.</title>
        <authorList>
            <person name="Oshima K."/>
            <person name="Hattori M."/>
            <person name="Shimizu H."/>
            <person name="Fukuda K."/>
            <person name="Nemoto M."/>
            <person name="Inagaki K."/>
            <person name="Tamura T."/>
        </authorList>
    </citation>
    <scope>NUCLEOTIDE SEQUENCE</scope>
    <source>
        <strain evidence="1">FACHB-1375</strain>
    </source>
</reference>
<name>A0A926ZKF3_9CYAN</name>
<comment type="caution">
    <text evidence="1">The sequence shown here is derived from an EMBL/GenBank/DDBJ whole genome shotgun (WGS) entry which is preliminary data.</text>
</comment>
<accession>A0A926ZKF3</accession>
<evidence type="ECO:0000313" key="2">
    <source>
        <dbReference type="Proteomes" id="UP000641646"/>
    </source>
</evidence>
<protein>
    <submittedName>
        <fullName evidence="1">Uncharacterized protein</fullName>
    </submittedName>
</protein>
<dbReference type="AlphaFoldDB" id="A0A926ZKF3"/>
<dbReference type="RefSeq" id="WP_190474307.1">
    <property type="nucleotide sequence ID" value="NZ_JACJPW010000139.1"/>
</dbReference>
<dbReference type="EMBL" id="JACJPW010000139">
    <property type="protein sequence ID" value="MBD2185724.1"/>
    <property type="molecule type" value="Genomic_DNA"/>
</dbReference>
<organism evidence="1 2">
    <name type="scientific">Aerosakkonema funiforme FACHB-1375</name>
    <dbReference type="NCBI Taxonomy" id="2949571"/>
    <lineage>
        <taxon>Bacteria</taxon>
        <taxon>Bacillati</taxon>
        <taxon>Cyanobacteriota</taxon>
        <taxon>Cyanophyceae</taxon>
        <taxon>Oscillatoriophycideae</taxon>
        <taxon>Aerosakkonematales</taxon>
        <taxon>Aerosakkonemataceae</taxon>
        <taxon>Aerosakkonema</taxon>
    </lineage>
</organism>
<gene>
    <name evidence="1" type="ORF">H6G03_32470</name>
</gene>
<sequence length="172" mass="19212">MKYTDKLAKILGIILFLLVSISSLHTQAQSITEVRSNPTPNKVLNVISQAGNCPKNVGIWIISFAYMQEIYNIENIVIADTLPIAGPAKVATKRFRFVEYQAPLRSPYTSCVGQANFTTDPNSLDASYKFRFQNRNVYFTIDITNIPDGFGAGIKEEKILGLRPYAVVQFVD</sequence>
<dbReference type="Proteomes" id="UP000641646">
    <property type="component" value="Unassembled WGS sequence"/>
</dbReference>
<evidence type="ECO:0000313" key="1">
    <source>
        <dbReference type="EMBL" id="MBD2185724.1"/>
    </source>
</evidence>
<keyword evidence="2" id="KW-1185">Reference proteome</keyword>